<name>A0A1F6M280_9BACT</name>
<sequence>MRQVFVESGCRGTVFGFATPLAASGRLRRIRRISVHRVWRTRGYTCDGRPVVAEVDRMTLQFAVAKRRAPEHPALLPAGVPIEAVDPPAPLHAEVLIFEDDEGAHGVAFFRAFAGVELGIPPRQQPAREEVQTEACHPDGDPPESWRLFLFGAASVAIPVASAVATPVSFARGGFGCCGLGGNHDSEDRDQQNDPEQDQLEHDPRHTLDQGDRAEDQNEDPEHSRPRNPKRLFSRNAKQHSIA</sequence>
<dbReference type="Proteomes" id="UP000176282">
    <property type="component" value="Unassembled WGS sequence"/>
</dbReference>
<evidence type="ECO:0000256" key="1">
    <source>
        <dbReference type="SAM" id="MobiDB-lite"/>
    </source>
</evidence>
<organism evidence="2 3">
    <name type="scientific">Candidatus Magasanikbacteria bacterium RIFCSPHIGHO2_02_FULL_47_14</name>
    <dbReference type="NCBI Taxonomy" id="1798680"/>
    <lineage>
        <taxon>Bacteria</taxon>
        <taxon>Candidatus Magasanikiibacteriota</taxon>
    </lineage>
</organism>
<dbReference type="AlphaFoldDB" id="A0A1F6M280"/>
<feature type="region of interest" description="Disordered" evidence="1">
    <location>
        <begin position="182"/>
        <end position="243"/>
    </location>
</feature>
<proteinExistence type="predicted"/>
<evidence type="ECO:0000313" key="3">
    <source>
        <dbReference type="Proteomes" id="UP000176282"/>
    </source>
</evidence>
<accession>A0A1F6M280</accession>
<evidence type="ECO:0000313" key="2">
    <source>
        <dbReference type="EMBL" id="OGH65675.1"/>
    </source>
</evidence>
<dbReference type="EMBL" id="MFQB01000046">
    <property type="protein sequence ID" value="OGH65675.1"/>
    <property type="molecule type" value="Genomic_DNA"/>
</dbReference>
<comment type="caution">
    <text evidence="2">The sequence shown here is derived from an EMBL/GenBank/DDBJ whole genome shotgun (WGS) entry which is preliminary data.</text>
</comment>
<protein>
    <submittedName>
        <fullName evidence="2">Uncharacterized protein</fullName>
    </submittedName>
</protein>
<reference evidence="2 3" key="1">
    <citation type="journal article" date="2016" name="Nat. Commun.">
        <title>Thousands of microbial genomes shed light on interconnected biogeochemical processes in an aquifer system.</title>
        <authorList>
            <person name="Anantharaman K."/>
            <person name="Brown C.T."/>
            <person name="Hug L.A."/>
            <person name="Sharon I."/>
            <person name="Castelle C.J."/>
            <person name="Probst A.J."/>
            <person name="Thomas B.C."/>
            <person name="Singh A."/>
            <person name="Wilkins M.J."/>
            <person name="Karaoz U."/>
            <person name="Brodie E.L."/>
            <person name="Williams K.H."/>
            <person name="Hubbard S.S."/>
            <person name="Banfield J.F."/>
        </authorList>
    </citation>
    <scope>NUCLEOTIDE SEQUENCE [LARGE SCALE GENOMIC DNA]</scope>
</reference>
<dbReference type="STRING" id="1798680.A3J66_01355"/>
<feature type="compositionally biased region" description="Basic and acidic residues" evidence="1">
    <location>
        <begin position="199"/>
        <end position="225"/>
    </location>
</feature>
<gene>
    <name evidence="2" type="ORF">A3J66_01355</name>
</gene>